<dbReference type="GO" id="GO:0003678">
    <property type="term" value="F:DNA helicase activity"/>
    <property type="evidence" value="ECO:0007669"/>
    <property type="project" value="InterPro"/>
</dbReference>
<evidence type="ECO:0000256" key="6">
    <source>
        <dbReference type="ARBA" id="ARBA00022806"/>
    </source>
</evidence>
<comment type="subcellular location">
    <subcellularLocation>
        <location evidence="1">Nucleus</location>
    </subcellularLocation>
</comment>
<evidence type="ECO:0000313" key="15">
    <source>
        <dbReference type="Proteomes" id="UP000007800"/>
    </source>
</evidence>
<dbReference type="PIRSF" id="PIRSF003033">
    <property type="entry name" value="Ku70"/>
    <property type="match status" value="1"/>
</dbReference>
<dbReference type="Pfam" id="PF03731">
    <property type="entry name" value="Ku_N"/>
    <property type="match status" value="1"/>
</dbReference>
<dbReference type="GO" id="GO:0006303">
    <property type="term" value="P:double-strand break repair via nonhomologous end joining"/>
    <property type="evidence" value="ECO:0007669"/>
    <property type="project" value="InterPro"/>
</dbReference>
<keyword evidence="9" id="KW-0233">DNA recombination</keyword>
<feature type="active site" description="Schiff-base intermediate with DNA; for 5'-deoxyribose-5-phosphate lyase activity" evidence="12">
    <location>
        <position position="37"/>
    </location>
</feature>
<dbReference type="OrthoDB" id="3249161at2759"/>
<feature type="domain" description="SAP" evidence="13">
    <location>
        <begin position="641"/>
        <end position="675"/>
    </location>
</feature>
<dbReference type="InterPro" id="IPR047087">
    <property type="entry name" value="KU70_core_dom"/>
</dbReference>
<dbReference type="GO" id="GO:0003690">
    <property type="term" value="F:double-stranded DNA binding"/>
    <property type="evidence" value="ECO:0007669"/>
    <property type="project" value="TreeGrafter"/>
</dbReference>
<dbReference type="GO" id="GO:0042162">
    <property type="term" value="F:telomeric DNA binding"/>
    <property type="evidence" value="ECO:0007669"/>
    <property type="project" value="InterPro"/>
</dbReference>
<dbReference type="GO" id="GO:0016787">
    <property type="term" value="F:hydrolase activity"/>
    <property type="evidence" value="ECO:0007669"/>
    <property type="project" value="UniProtKB-KW"/>
</dbReference>
<dbReference type="AlphaFoldDB" id="C5LU28"/>
<dbReference type="Proteomes" id="UP000007800">
    <property type="component" value="Unassembled WGS sequence"/>
</dbReference>
<dbReference type="SMART" id="SM00513">
    <property type="entry name" value="SAP"/>
    <property type="match status" value="1"/>
</dbReference>
<evidence type="ECO:0000259" key="13">
    <source>
        <dbReference type="PROSITE" id="PS50800"/>
    </source>
</evidence>
<evidence type="ECO:0000256" key="7">
    <source>
        <dbReference type="ARBA" id="ARBA00022840"/>
    </source>
</evidence>
<dbReference type="InterPro" id="IPR036465">
    <property type="entry name" value="vWFA_dom_sf"/>
</dbReference>
<keyword evidence="6 14" id="KW-0347">Helicase</keyword>
<keyword evidence="15" id="KW-1185">Reference proteome</keyword>
<dbReference type="GO" id="GO:0005524">
    <property type="term" value="F:ATP binding"/>
    <property type="evidence" value="ECO:0007669"/>
    <property type="project" value="UniProtKB-KW"/>
</dbReference>
<dbReference type="InterPro" id="IPR005161">
    <property type="entry name" value="Ku_N"/>
</dbReference>
<dbReference type="Pfam" id="PF02735">
    <property type="entry name" value="Ku"/>
    <property type="match status" value="2"/>
</dbReference>
<organism evidence="15">
    <name type="scientific">Perkinsus marinus (strain ATCC 50983 / TXsc)</name>
    <dbReference type="NCBI Taxonomy" id="423536"/>
    <lineage>
        <taxon>Eukaryota</taxon>
        <taxon>Sar</taxon>
        <taxon>Alveolata</taxon>
        <taxon>Perkinsozoa</taxon>
        <taxon>Perkinsea</taxon>
        <taxon>Perkinsida</taxon>
        <taxon>Perkinsidae</taxon>
        <taxon>Perkinsus</taxon>
    </lineage>
</organism>
<dbReference type="Gene3D" id="2.40.290.10">
    <property type="match status" value="2"/>
</dbReference>
<evidence type="ECO:0000256" key="5">
    <source>
        <dbReference type="ARBA" id="ARBA00022801"/>
    </source>
</evidence>
<dbReference type="SUPFAM" id="SSF100939">
    <property type="entry name" value="SPOC domain-like"/>
    <property type="match status" value="1"/>
</dbReference>
<keyword evidence="3" id="KW-0547">Nucleotide-binding</keyword>
<dbReference type="SUPFAM" id="SSF53300">
    <property type="entry name" value="vWA-like"/>
    <property type="match status" value="1"/>
</dbReference>
<keyword evidence="7" id="KW-0067">ATP-binding</keyword>
<evidence type="ECO:0000256" key="2">
    <source>
        <dbReference type="ARBA" id="ARBA00005240"/>
    </source>
</evidence>
<dbReference type="PANTHER" id="PTHR12604">
    <property type="entry name" value="KU AUTOANTIGEN DNA HELICASE"/>
    <property type="match status" value="1"/>
</dbReference>
<dbReference type="Gene3D" id="1.10.1600.10">
    <property type="match status" value="1"/>
</dbReference>
<comment type="similarity">
    <text evidence="2">Belongs to the ku70 family.</text>
</comment>
<dbReference type="InterPro" id="IPR036361">
    <property type="entry name" value="SAP_dom_sf"/>
</dbReference>
<dbReference type="InterPro" id="IPR027388">
    <property type="entry name" value="Ku70_bridge/pillars_dom_sf"/>
</dbReference>
<evidence type="ECO:0000256" key="4">
    <source>
        <dbReference type="ARBA" id="ARBA00022763"/>
    </source>
</evidence>
<dbReference type="InterPro" id="IPR005160">
    <property type="entry name" value="Ku_C"/>
</dbReference>
<keyword evidence="11" id="KW-0539">Nucleus</keyword>
<evidence type="ECO:0000256" key="1">
    <source>
        <dbReference type="ARBA" id="ARBA00004123"/>
    </source>
</evidence>
<reference evidence="14 15" key="1">
    <citation type="submission" date="2008-07" db="EMBL/GenBank/DDBJ databases">
        <authorList>
            <person name="El-Sayed N."/>
            <person name="Caler E."/>
            <person name="Inman J."/>
            <person name="Amedeo P."/>
            <person name="Hass B."/>
            <person name="Wortman J."/>
        </authorList>
    </citation>
    <scope>NUCLEOTIDE SEQUENCE [LARGE SCALE GENOMIC DNA]</scope>
    <source>
        <strain evidence="15">ATCC 50983 / TXsc</strain>
    </source>
</reference>
<dbReference type="PROSITE" id="PS50800">
    <property type="entry name" value="SAP"/>
    <property type="match status" value="1"/>
</dbReference>
<dbReference type="Pfam" id="PF02037">
    <property type="entry name" value="SAP"/>
    <property type="match status" value="1"/>
</dbReference>
<name>C5LU28_PERM5</name>
<evidence type="ECO:0000313" key="14">
    <source>
        <dbReference type="EMBL" id="EEQ99826.1"/>
    </source>
</evidence>
<proteinExistence type="inferred from homology"/>
<keyword evidence="10" id="KW-0234">DNA repair</keyword>
<dbReference type="GO" id="GO:0006310">
    <property type="term" value="P:DNA recombination"/>
    <property type="evidence" value="ECO:0007669"/>
    <property type="project" value="UniProtKB-KW"/>
</dbReference>
<keyword evidence="8" id="KW-0238">DNA-binding</keyword>
<evidence type="ECO:0000256" key="10">
    <source>
        <dbReference type="ARBA" id="ARBA00023204"/>
    </source>
</evidence>
<evidence type="ECO:0000256" key="11">
    <source>
        <dbReference type="ARBA" id="ARBA00023242"/>
    </source>
</evidence>
<dbReference type="OMA" id="YKLECQI"/>
<sequence length="675" mass="74714">MDVSTAADTADLAFNAETALKGDAFDHFDEVEDDSQKKSRDAVIFLLDVSNVDTLFTPEAPVAGDGQGLYGSGEASGRRTSCINNVLETLANLMRSKIIGRPEDMTGLILYNTAGADVNPMELAGVTVVQDLQQPSASRIREILDLAVTLDRAEFDRRWRKGPPSISPAFALHNAFWVASNIFQSHAAKGNIGRRVYVITNDDNPSGSPQERKAAEMKALDVGANDTDIDLAVLGINSSEEAQRFDVMKYWANVIPLPDEVEESRDPKKFLENTRGIMEDLATVIRRKEYKVRSLNRCNLTFAGAPDYVAAVQVYCHVKEAITPHPVYLHPESHKLLKSETRWINEDNGAMLDRDTEVRTYVDFGGEHVPITREDVVKMKSFKTDENDRDRSNMIAVPPLGGEGGQEGAEEEVISGSLEVIGFKSRRKLKFQHRIGHGYFLYPHEGRITGSKRLVEALCCRMAKREKVAFVRFVARANAQPIFGALSPQMPDEASQTSGGLVLLPLPFADDIRSLELPGTSVDEVISQEEQKQQIEAAKSIIRGFRISHWSPYSIDNPSLKLFYAGLEALALGGDLARDAVQDLLLPNERKGELAKDHVEAWKQTLGVDDLSSPPAKRPRAAEPFTMGLAVVRAKVLDGTLSRLTVSQLKDILREQRQSTNGKKQELIDRICHLV</sequence>
<dbReference type="RefSeq" id="XP_002767109.1">
    <property type="nucleotide sequence ID" value="XM_002767063.1"/>
</dbReference>
<dbReference type="GO" id="GO:0003684">
    <property type="term" value="F:damaged DNA binding"/>
    <property type="evidence" value="ECO:0007669"/>
    <property type="project" value="InterPro"/>
</dbReference>
<dbReference type="Gene3D" id="4.10.970.10">
    <property type="entry name" value="Ku70, bridge and pillars"/>
    <property type="match status" value="1"/>
</dbReference>
<keyword evidence="4" id="KW-0227">DNA damage</keyword>
<evidence type="ECO:0000256" key="9">
    <source>
        <dbReference type="ARBA" id="ARBA00023172"/>
    </source>
</evidence>
<dbReference type="PANTHER" id="PTHR12604:SF2">
    <property type="entry name" value="X-RAY REPAIR CROSS-COMPLEMENTING PROTEIN 6"/>
    <property type="match status" value="1"/>
</dbReference>
<dbReference type="SUPFAM" id="SSF68906">
    <property type="entry name" value="SAP domain"/>
    <property type="match status" value="1"/>
</dbReference>
<dbReference type="InParanoid" id="C5LU28"/>
<dbReference type="GO" id="GO:0000723">
    <property type="term" value="P:telomere maintenance"/>
    <property type="evidence" value="ECO:0007669"/>
    <property type="project" value="InterPro"/>
</dbReference>
<protein>
    <submittedName>
        <fullName evidence="14">Ku p70 dna helicase, putative</fullName>
    </submittedName>
</protein>
<evidence type="ECO:0000256" key="8">
    <source>
        <dbReference type="ARBA" id="ARBA00023125"/>
    </source>
</evidence>
<keyword evidence="5" id="KW-0378">Hydrolase</keyword>
<dbReference type="CDD" id="cd00788">
    <property type="entry name" value="KU70"/>
    <property type="match status" value="1"/>
</dbReference>
<dbReference type="InterPro" id="IPR016194">
    <property type="entry name" value="SPOC-like_C_dom_sf"/>
</dbReference>
<gene>
    <name evidence="14" type="ORF">Pmar_PMAR020283</name>
</gene>
<dbReference type="InterPro" id="IPR003034">
    <property type="entry name" value="SAP_dom"/>
</dbReference>
<accession>C5LU28</accession>
<dbReference type="GeneID" id="9051840"/>
<dbReference type="Gene3D" id="1.10.720.30">
    <property type="entry name" value="SAP domain"/>
    <property type="match status" value="1"/>
</dbReference>
<dbReference type="SMART" id="SM00559">
    <property type="entry name" value="Ku78"/>
    <property type="match status" value="1"/>
</dbReference>
<evidence type="ECO:0000256" key="3">
    <source>
        <dbReference type="ARBA" id="ARBA00022741"/>
    </source>
</evidence>
<dbReference type="GO" id="GO:0043564">
    <property type="term" value="C:Ku70:Ku80 complex"/>
    <property type="evidence" value="ECO:0007669"/>
    <property type="project" value="InterPro"/>
</dbReference>
<dbReference type="EMBL" id="GG685423">
    <property type="protein sequence ID" value="EEQ99826.1"/>
    <property type="molecule type" value="Genomic_DNA"/>
</dbReference>
<dbReference type="InterPro" id="IPR006164">
    <property type="entry name" value="DNA_bd_Ku70/Ku80"/>
</dbReference>
<evidence type="ECO:0000256" key="12">
    <source>
        <dbReference type="PIRSR" id="PIRSR003033-1"/>
    </source>
</evidence>
<dbReference type="Pfam" id="PF03730">
    <property type="entry name" value="Ku_C"/>
    <property type="match status" value="1"/>
</dbReference>
<dbReference type="Gene3D" id="3.40.50.410">
    <property type="entry name" value="von Willebrand factor, type A domain"/>
    <property type="match status" value="1"/>
</dbReference>
<dbReference type="InterPro" id="IPR006165">
    <property type="entry name" value="Ku70"/>
</dbReference>